<name>A0ABS6FV70_9BACL</name>
<accession>A0ABS6FV70</accession>
<keyword evidence="3" id="KW-1185">Reference proteome</keyword>
<sequence>MIRNRSFMLGLGAGLIAGALLLQLMLLGQGSFNKAQTREEVERAAALLDLKVVGEHEELMTKEEWKAQEQLGSELQPDRDVPSVADPDSPESPVSPSSPSTEDENDGTGSVESGLMEDLANQGSYIEYKISGGTTLSGVADGLLRAGVISDKAEFLKQANAQKINYTVRAGTYQFLAGEDYASIIKKLSPSKASNSSNN</sequence>
<reference evidence="2 3" key="1">
    <citation type="submission" date="2021-06" db="EMBL/GenBank/DDBJ databases">
        <authorList>
            <person name="Sun Q."/>
            <person name="Li D."/>
        </authorList>
    </citation>
    <scope>NUCLEOTIDE SEQUENCE [LARGE SCALE GENOMIC DNA]</scope>
    <source>
        <strain evidence="2 3">MSJ-6</strain>
    </source>
</reference>
<dbReference type="EMBL" id="JAHLQJ010000012">
    <property type="protein sequence ID" value="MBU5673050.1"/>
    <property type="molecule type" value="Genomic_DNA"/>
</dbReference>
<feature type="compositionally biased region" description="Low complexity" evidence="1">
    <location>
        <begin position="82"/>
        <end position="100"/>
    </location>
</feature>
<evidence type="ECO:0000313" key="3">
    <source>
        <dbReference type="Proteomes" id="UP000743001"/>
    </source>
</evidence>
<evidence type="ECO:0000313" key="2">
    <source>
        <dbReference type="EMBL" id="MBU5673050.1"/>
    </source>
</evidence>
<dbReference type="RefSeq" id="WP_216479606.1">
    <property type="nucleotide sequence ID" value="NZ_JAHLQJ010000012.1"/>
</dbReference>
<feature type="region of interest" description="Disordered" evidence="1">
    <location>
        <begin position="69"/>
        <end position="114"/>
    </location>
</feature>
<evidence type="ECO:0000256" key="1">
    <source>
        <dbReference type="SAM" id="MobiDB-lite"/>
    </source>
</evidence>
<gene>
    <name evidence="2" type="ORF">KQJ23_14530</name>
</gene>
<organism evidence="2 3">
    <name type="scientific">Paenibacillus brevis</name>
    <dbReference type="NCBI Taxonomy" id="2841508"/>
    <lineage>
        <taxon>Bacteria</taxon>
        <taxon>Bacillati</taxon>
        <taxon>Bacillota</taxon>
        <taxon>Bacilli</taxon>
        <taxon>Bacillales</taxon>
        <taxon>Paenibacillaceae</taxon>
        <taxon>Paenibacillus</taxon>
    </lineage>
</organism>
<dbReference type="Proteomes" id="UP000743001">
    <property type="component" value="Unassembled WGS sequence"/>
</dbReference>
<protein>
    <submittedName>
        <fullName evidence="2">Endolytic transglycosylase MltG</fullName>
    </submittedName>
</protein>
<comment type="caution">
    <text evidence="2">The sequence shown here is derived from an EMBL/GenBank/DDBJ whole genome shotgun (WGS) entry which is preliminary data.</text>
</comment>
<proteinExistence type="predicted"/>